<dbReference type="EMBL" id="CABPRJ010000494">
    <property type="protein sequence ID" value="VVC29523.1"/>
    <property type="molecule type" value="Genomic_DNA"/>
</dbReference>
<gene>
    <name evidence="1" type="ORF">CINCED_3A025952</name>
</gene>
<dbReference type="OrthoDB" id="8122262at2759"/>
<reference evidence="1 2" key="1">
    <citation type="submission" date="2019-08" db="EMBL/GenBank/DDBJ databases">
        <authorList>
            <person name="Alioto T."/>
            <person name="Alioto T."/>
            <person name="Gomez Garrido J."/>
        </authorList>
    </citation>
    <scope>NUCLEOTIDE SEQUENCE [LARGE SCALE GENOMIC DNA]</scope>
</reference>
<dbReference type="GO" id="GO:0003676">
    <property type="term" value="F:nucleic acid binding"/>
    <property type="evidence" value="ECO:0007669"/>
    <property type="project" value="InterPro"/>
</dbReference>
<evidence type="ECO:0000313" key="1">
    <source>
        <dbReference type="EMBL" id="VVC29523.1"/>
    </source>
</evidence>
<dbReference type="InterPro" id="IPR036397">
    <property type="entry name" value="RNaseH_sf"/>
</dbReference>
<name>A0A5E4MGL1_9HEMI</name>
<protein>
    <recommendedName>
        <fullName evidence="3">Tc1-like transposase DDE domain-containing protein</fullName>
    </recommendedName>
</protein>
<dbReference type="Proteomes" id="UP000325440">
    <property type="component" value="Unassembled WGS sequence"/>
</dbReference>
<evidence type="ECO:0000313" key="2">
    <source>
        <dbReference type="Proteomes" id="UP000325440"/>
    </source>
</evidence>
<proteinExistence type="predicted"/>
<organism evidence="1 2">
    <name type="scientific">Cinara cedri</name>
    <dbReference type="NCBI Taxonomy" id="506608"/>
    <lineage>
        <taxon>Eukaryota</taxon>
        <taxon>Metazoa</taxon>
        <taxon>Ecdysozoa</taxon>
        <taxon>Arthropoda</taxon>
        <taxon>Hexapoda</taxon>
        <taxon>Insecta</taxon>
        <taxon>Pterygota</taxon>
        <taxon>Neoptera</taxon>
        <taxon>Paraneoptera</taxon>
        <taxon>Hemiptera</taxon>
        <taxon>Sternorrhyncha</taxon>
        <taxon>Aphidomorpha</taxon>
        <taxon>Aphidoidea</taxon>
        <taxon>Aphididae</taxon>
        <taxon>Lachninae</taxon>
        <taxon>Cinara</taxon>
    </lineage>
</organism>
<dbReference type="PANTHER" id="PTHR47326:SF1">
    <property type="entry name" value="HTH PSQ-TYPE DOMAIN-CONTAINING PROTEIN"/>
    <property type="match status" value="1"/>
</dbReference>
<sequence>MITDYLWPEIEACDLDGIWFQQDGAACHTARETLALLREQFSEQLISQFGPISWPARSCDITPLDYFLWGCVKSKVYITKPTTMDELEANIKHVFGQIPDEMLDRPLKIGTSERIMLGAVTANI</sequence>
<evidence type="ECO:0008006" key="3">
    <source>
        <dbReference type="Google" id="ProtNLM"/>
    </source>
</evidence>
<dbReference type="PANTHER" id="PTHR47326">
    <property type="entry name" value="TRANSPOSABLE ELEMENT TC3 TRANSPOSASE-LIKE PROTEIN"/>
    <property type="match status" value="1"/>
</dbReference>
<dbReference type="AlphaFoldDB" id="A0A5E4MGL1"/>
<keyword evidence="2" id="KW-1185">Reference proteome</keyword>
<dbReference type="Gene3D" id="3.30.420.10">
    <property type="entry name" value="Ribonuclease H-like superfamily/Ribonuclease H"/>
    <property type="match status" value="1"/>
</dbReference>
<accession>A0A5E4MGL1</accession>